<accession>A0A3A9IT29</accession>
<evidence type="ECO:0000313" key="3">
    <source>
        <dbReference type="EMBL" id="RKJ88056.1"/>
    </source>
</evidence>
<dbReference type="Pfam" id="PF06812">
    <property type="entry name" value="ImpA_N"/>
    <property type="match status" value="1"/>
</dbReference>
<dbReference type="InterPro" id="IPR010657">
    <property type="entry name" value="ImpA_N"/>
</dbReference>
<gene>
    <name evidence="3" type="primary">tssA</name>
    <name evidence="3" type="ORF">D6R50_17785</name>
    <name evidence="2" type="ORF">D6R50_24585</name>
</gene>
<sequence length="475" mass="51785">MSYQHPWCSRLLTSLPDAQIKGAVLADEPRWDYVETELVKLGSLAHSQVDLNAVAEACLGLLESRTKDMRVLAQLLRCLQHPAKATPMGAALSLLEAWIKAYWLLAWPGNATQKQRLMVQIIKRFEGALPRVSESASAAELAQLLAQAEQLEAVWLAQCPDKGELLDPLVMGLKRAQRQQVAQAQADAGGQPASSVAAATASASGMAGSMVLSGSSKGSGVEIDSSNDRAWRQTQLKVAELLIERQPEAAIGYRLRRHAIWAGITTPPITAQGNKTQLAPMSADMVDEYRAAMGTPDLALWQRIEQSLTLAPYWFEGHRLSAEVAQKLGYGAVAQAIMAELDAFLQRLPALRDLTFSDGSPFLSPECSRWLQPAKSSGGGSGQAELAEEVALRHGEQGIAAALALLDERMAQMKEPRARFHALLVQAELLEQEGMEALARQQYQHLWQEAERLGLSQWEPGLVSRLAPYATHLPK</sequence>
<organism evidence="3 4">
    <name type="scientific">Aeromonas veronii</name>
    <dbReference type="NCBI Taxonomy" id="654"/>
    <lineage>
        <taxon>Bacteria</taxon>
        <taxon>Pseudomonadati</taxon>
        <taxon>Pseudomonadota</taxon>
        <taxon>Gammaproteobacteria</taxon>
        <taxon>Aeromonadales</taxon>
        <taxon>Aeromonadaceae</taxon>
        <taxon>Aeromonas</taxon>
    </lineage>
</organism>
<dbReference type="EMBL" id="RAWX01000003">
    <property type="protein sequence ID" value="RKJ88056.1"/>
    <property type="molecule type" value="Genomic_DNA"/>
</dbReference>
<dbReference type="AlphaFoldDB" id="A0A3A9IT29"/>
<dbReference type="NCBIfam" id="TIGR03362">
    <property type="entry name" value="VI_chp_7"/>
    <property type="match status" value="1"/>
</dbReference>
<name>A0A3A9IT29_AERVE</name>
<feature type="domain" description="ImpA N-terminal" evidence="1">
    <location>
        <begin position="13"/>
        <end position="112"/>
    </location>
</feature>
<reference evidence="3 4" key="1">
    <citation type="submission" date="2018-09" db="EMBL/GenBank/DDBJ databases">
        <title>Genome sequencing of Aeromonas veronii MS-17-88.</title>
        <authorList>
            <person name="Tekedar H.C."/>
            <person name="Arick M.A."/>
            <person name="Hsu C.-Y."/>
            <person name="Thrash A."/>
            <person name="Karsi A."/>
            <person name="Lawrence M.L."/>
            <person name="Abdelhamed H."/>
        </authorList>
    </citation>
    <scope>NUCLEOTIDE SEQUENCE [LARGE SCALE GENOMIC DNA]</scope>
    <source>
        <strain evidence="3 4">MS 17-88</strain>
    </source>
</reference>
<protein>
    <submittedName>
        <fullName evidence="3">Type VI secretion system protein TssA</fullName>
    </submittedName>
</protein>
<comment type="caution">
    <text evidence="3">The sequence shown here is derived from an EMBL/GenBank/DDBJ whole genome shotgun (WGS) entry which is preliminary data.</text>
</comment>
<dbReference type="EMBL" id="RAWX01000011">
    <property type="protein sequence ID" value="RKJ83512.1"/>
    <property type="molecule type" value="Genomic_DNA"/>
</dbReference>
<dbReference type="Proteomes" id="UP000281725">
    <property type="component" value="Unassembled WGS sequence"/>
</dbReference>
<dbReference type="PANTHER" id="PTHR37024:SF3">
    <property type="entry name" value="TYPE VI SECRETION SYSTEM PROTEIN TSSA"/>
    <property type="match status" value="1"/>
</dbReference>
<evidence type="ECO:0000313" key="2">
    <source>
        <dbReference type="EMBL" id="RKJ83512.1"/>
    </source>
</evidence>
<dbReference type="InterPro" id="IPR017739">
    <property type="entry name" value="T6SS-assoc_VCA0119"/>
</dbReference>
<dbReference type="RefSeq" id="WP_120415800.1">
    <property type="nucleotide sequence ID" value="NZ_RAWX01000003.1"/>
</dbReference>
<dbReference type="PANTHER" id="PTHR37024">
    <property type="entry name" value="TYPE VI SECRETION SYSTEM DUF2094 AND IMPA-RELATED DOMAIN PROTEIN"/>
    <property type="match status" value="1"/>
</dbReference>
<evidence type="ECO:0000313" key="4">
    <source>
        <dbReference type="Proteomes" id="UP000281725"/>
    </source>
</evidence>
<proteinExistence type="predicted"/>
<dbReference type="Pfam" id="PF16989">
    <property type="entry name" value="T6SS_VasJ"/>
    <property type="match status" value="1"/>
</dbReference>
<evidence type="ECO:0000259" key="1">
    <source>
        <dbReference type="Pfam" id="PF06812"/>
    </source>
</evidence>